<evidence type="ECO:0000313" key="1">
    <source>
        <dbReference type="EMBL" id="KZS38243.1"/>
    </source>
</evidence>
<evidence type="ECO:0000313" key="2">
    <source>
        <dbReference type="Proteomes" id="UP000076715"/>
    </source>
</evidence>
<accession>A0A162WQM4</accession>
<reference evidence="1 2" key="1">
    <citation type="submission" date="2016-01" db="EMBL/GenBank/DDBJ databases">
        <title>The draft genome sequence of Aquimarina sp. RZW4-3-2.</title>
        <authorList>
            <person name="Wang Y."/>
        </authorList>
    </citation>
    <scope>NUCLEOTIDE SEQUENCE [LARGE SCALE GENOMIC DNA]</scope>
    <source>
        <strain evidence="1 2">RZW4-3-2</strain>
    </source>
</reference>
<evidence type="ECO:0008006" key="3">
    <source>
        <dbReference type="Google" id="ProtNLM"/>
    </source>
</evidence>
<dbReference type="STRING" id="1642818.AWE51_19600"/>
<name>A0A162WQM4_9FLAO</name>
<protein>
    <recommendedName>
        <fullName evidence="3">DUF4412 domain-containing protein</fullName>
    </recommendedName>
</protein>
<organism evidence="1 2">
    <name type="scientific">Aquimarina aggregata</name>
    <dbReference type="NCBI Taxonomy" id="1642818"/>
    <lineage>
        <taxon>Bacteria</taxon>
        <taxon>Pseudomonadati</taxon>
        <taxon>Bacteroidota</taxon>
        <taxon>Flavobacteriia</taxon>
        <taxon>Flavobacteriales</taxon>
        <taxon>Flavobacteriaceae</taxon>
        <taxon>Aquimarina</taxon>
    </lineage>
</organism>
<keyword evidence="2" id="KW-1185">Reference proteome</keyword>
<dbReference type="OrthoDB" id="1377129at2"/>
<sequence length="210" mass="24659">MKKHILTIFLFTSIIVLGQSFEGKITYENSYESKTKDLTNEQLSSLMGTVQEYIIDKGYYKNIFNGKLNQFQVYRSDDNKFYSKFSMKNVLYWSNGDIEGEKVIDLKITKDKEVILGIKCDEIMMKTSQSIYKYYYNSKYPINPDHYTNHLFGNWYTYVENSKSIPLKIVMDTPQFKSTSTAIKIEELEIKKEIFELPKIPLEPISNFGK</sequence>
<gene>
    <name evidence="1" type="ORF">AWE51_19600</name>
</gene>
<proteinExistence type="predicted"/>
<dbReference type="Proteomes" id="UP000076715">
    <property type="component" value="Unassembled WGS sequence"/>
</dbReference>
<dbReference type="AlphaFoldDB" id="A0A162WQM4"/>
<dbReference type="EMBL" id="LQRT01000060">
    <property type="protein sequence ID" value="KZS38243.1"/>
    <property type="molecule type" value="Genomic_DNA"/>
</dbReference>
<dbReference type="RefSeq" id="WP_066320347.1">
    <property type="nucleotide sequence ID" value="NZ_LQRT01000060.1"/>
</dbReference>
<comment type="caution">
    <text evidence="1">The sequence shown here is derived from an EMBL/GenBank/DDBJ whole genome shotgun (WGS) entry which is preliminary data.</text>
</comment>